<reference evidence="2" key="2">
    <citation type="submission" date="2022-01" db="EMBL/GenBank/DDBJ databases">
        <authorList>
            <person name="Yamashiro T."/>
            <person name="Shiraishi A."/>
            <person name="Satake H."/>
            <person name="Nakayama K."/>
        </authorList>
    </citation>
    <scope>NUCLEOTIDE SEQUENCE</scope>
</reference>
<feature type="compositionally biased region" description="Basic and acidic residues" evidence="1">
    <location>
        <begin position="491"/>
        <end position="525"/>
    </location>
</feature>
<comment type="caution">
    <text evidence="2">The sequence shown here is derived from an EMBL/GenBank/DDBJ whole genome shotgun (WGS) entry which is preliminary data.</text>
</comment>
<reference evidence="2" key="1">
    <citation type="journal article" date="2022" name="Int. J. Mol. Sci.">
        <title>Draft Genome of Tanacetum Coccineum: Genomic Comparison of Closely Related Tanacetum-Family Plants.</title>
        <authorList>
            <person name="Yamashiro T."/>
            <person name="Shiraishi A."/>
            <person name="Nakayama K."/>
            <person name="Satake H."/>
        </authorList>
    </citation>
    <scope>NUCLEOTIDE SEQUENCE</scope>
</reference>
<feature type="region of interest" description="Disordered" evidence="1">
    <location>
        <begin position="352"/>
        <end position="525"/>
    </location>
</feature>
<feature type="region of interest" description="Disordered" evidence="1">
    <location>
        <begin position="277"/>
        <end position="326"/>
    </location>
</feature>
<name>A0ABQ5GQ33_9ASTR</name>
<protein>
    <submittedName>
        <fullName evidence="2">Uncharacterized protein</fullName>
    </submittedName>
</protein>
<sequence length="525" mass="60196">MNPVAAKQVALDNALVPLEKRLKIEKCNAKIEFSKPQREETYQVTLDALKLSTCYPAFLITAEVPEVYMHQFWNTIQKIKDTDAYRLLNQDFVEPPSEEDLVPFIQELSYSGKCDMLSAIHTNQMHQPWRTFASNINRCISGKTTRLDRLRESRAQNLWGMYNKKNVDFVALLWEDFMFQADNREISSTHKEHMPYQRFTKVIINHFIIKGKTISMRNMINLHTVRDDTLIGTLKFVSKTQDYQQYGALIPNEMINQDIKDSKAYKTYLDFATGKPTPKKARKFKKVASPSRKLSPVFEEEPAKKPKDTPSEFMPKKKTPAKVDRGKGMDLLSNVALLEAAQLKKTLKKRKLETHKIHASSSDDGVGSQPKVPDEQEDKITGTNEGTGTIPGVSDVPKYLSKRENESWGDTGDDDGNDDDSDEVTKDDDDDDVDSDAEGDKEACDSEKTDSDEDENPNLNQNDDKEEEYEEEYVRTPDSFEFTKDDEEYEELYKDMNVRSKDTEHKEEGKRDEKMTDAGHDDGTQ</sequence>
<organism evidence="2 3">
    <name type="scientific">Tanacetum coccineum</name>
    <dbReference type="NCBI Taxonomy" id="301880"/>
    <lineage>
        <taxon>Eukaryota</taxon>
        <taxon>Viridiplantae</taxon>
        <taxon>Streptophyta</taxon>
        <taxon>Embryophyta</taxon>
        <taxon>Tracheophyta</taxon>
        <taxon>Spermatophyta</taxon>
        <taxon>Magnoliopsida</taxon>
        <taxon>eudicotyledons</taxon>
        <taxon>Gunneridae</taxon>
        <taxon>Pentapetalae</taxon>
        <taxon>asterids</taxon>
        <taxon>campanulids</taxon>
        <taxon>Asterales</taxon>
        <taxon>Asteraceae</taxon>
        <taxon>Asteroideae</taxon>
        <taxon>Anthemideae</taxon>
        <taxon>Anthemidinae</taxon>
        <taxon>Tanacetum</taxon>
    </lineage>
</organism>
<keyword evidence="3" id="KW-1185">Reference proteome</keyword>
<evidence type="ECO:0000313" key="2">
    <source>
        <dbReference type="EMBL" id="GJT77414.1"/>
    </source>
</evidence>
<dbReference type="Proteomes" id="UP001151760">
    <property type="component" value="Unassembled WGS sequence"/>
</dbReference>
<dbReference type="EMBL" id="BQNB010018708">
    <property type="protein sequence ID" value="GJT77414.1"/>
    <property type="molecule type" value="Genomic_DNA"/>
</dbReference>
<feature type="compositionally biased region" description="Basic and acidic residues" evidence="1">
    <location>
        <begin position="301"/>
        <end position="310"/>
    </location>
</feature>
<evidence type="ECO:0000313" key="3">
    <source>
        <dbReference type="Proteomes" id="UP001151760"/>
    </source>
</evidence>
<gene>
    <name evidence="2" type="ORF">Tco_1044139</name>
</gene>
<proteinExistence type="predicted"/>
<feature type="compositionally biased region" description="Acidic residues" evidence="1">
    <location>
        <begin position="411"/>
        <end position="437"/>
    </location>
</feature>
<evidence type="ECO:0000256" key="1">
    <source>
        <dbReference type="SAM" id="MobiDB-lite"/>
    </source>
</evidence>
<feature type="compositionally biased region" description="Basic residues" evidence="1">
    <location>
        <begin position="277"/>
        <end position="286"/>
    </location>
</feature>
<accession>A0ABQ5GQ33</accession>
<feature type="compositionally biased region" description="Basic and acidic residues" evidence="1">
    <location>
        <begin position="438"/>
        <end position="449"/>
    </location>
</feature>